<feature type="region of interest" description="Disordered" evidence="1">
    <location>
        <begin position="1"/>
        <end position="23"/>
    </location>
</feature>
<evidence type="ECO:0000313" key="2">
    <source>
        <dbReference type="EMBL" id="KAH0541373.1"/>
    </source>
</evidence>
<sequence length="113" mass="11893">MIGTSGERNGEFDDGDFGPLGMAGYVDSLGNHPKTPPDHSYITAASRPLATLEKVEVLTEPTSHNVDDGNGLAHHLISQNTPALNLATPPHDPGICKDAEPRDPALSRCGGRI</sequence>
<feature type="compositionally biased region" description="Basic and acidic residues" evidence="1">
    <location>
        <begin position="94"/>
        <end position="105"/>
    </location>
</feature>
<keyword evidence="3" id="KW-1185">Reference proteome</keyword>
<evidence type="ECO:0000256" key="1">
    <source>
        <dbReference type="SAM" id="MobiDB-lite"/>
    </source>
</evidence>
<accession>A0A9P8L2S6</accession>
<dbReference type="EMBL" id="JAGHQL010000080">
    <property type="protein sequence ID" value="KAH0541373.1"/>
    <property type="molecule type" value="Genomic_DNA"/>
</dbReference>
<proteinExistence type="predicted"/>
<name>A0A9P8L2S6_9PEZI</name>
<feature type="region of interest" description="Disordered" evidence="1">
    <location>
        <begin position="83"/>
        <end position="113"/>
    </location>
</feature>
<organism evidence="2 3">
    <name type="scientific">Glutinoglossum americanum</name>
    <dbReference type="NCBI Taxonomy" id="1670608"/>
    <lineage>
        <taxon>Eukaryota</taxon>
        <taxon>Fungi</taxon>
        <taxon>Dikarya</taxon>
        <taxon>Ascomycota</taxon>
        <taxon>Pezizomycotina</taxon>
        <taxon>Geoglossomycetes</taxon>
        <taxon>Geoglossales</taxon>
        <taxon>Geoglossaceae</taxon>
        <taxon>Glutinoglossum</taxon>
    </lineage>
</organism>
<reference evidence="2" key="1">
    <citation type="submission" date="2021-03" db="EMBL/GenBank/DDBJ databases">
        <title>Comparative genomics and phylogenomic investigation of the class Geoglossomycetes provide insights into ecological specialization and systematics.</title>
        <authorList>
            <person name="Melie T."/>
            <person name="Pirro S."/>
            <person name="Miller A.N."/>
            <person name="Quandt A."/>
        </authorList>
    </citation>
    <scope>NUCLEOTIDE SEQUENCE</scope>
    <source>
        <strain evidence="2">GBOQ0MN5Z8</strain>
    </source>
</reference>
<dbReference type="Proteomes" id="UP000698800">
    <property type="component" value="Unassembled WGS sequence"/>
</dbReference>
<dbReference type="AlphaFoldDB" id="A0A9P8L2S6"/>
<comment type="caution">
    <text evidence="2">The sequence shown here is derived from an EMBL/GenBank/DDBJ whole genome shotgun (WGS) entry which is preliminary data.</text>
</comment>
<evidence type="ECO:0000313" key="3">
    <source>
        <dbReference type="Proteomes" id="UP000698800"/>
    </source>
</evidence>
<protein>
    <submittedName>
        <fullName evidence="2">Uncharacterized protein</fullName>
    </submittedName>
</protein>
<gene>
    <name evidence="2" type="ORF">FGG08_004137</name>
</gene>